<evidence type="ECO:0000256" key="1">
    <source>
        <dbReference type="SAM" id="MobiDB-lite"/>
    </source>
</evidence>
<feature type="compositionally biased region" description="Basic and acidic residues" evidence="1">
    <location>
        <begin position="40"/>
        <end position="57"/>
    </location>
</feature>
<protein>
    <submittedName>
        <fullName evidence="2">Uncharacterized protein</fullName>
    </submittedName>
</protein>
<gene>
    <name evidence="2" type="ORF">KQX54_009625</name>
</gene>
<dbReference type="AlphaFoldDB" id="A0AAV7HT46"/>
<feature type="compositionally biased region" description="Basic and acidic residues" evidence="1">
    <location>
        <begin position="66"/>
        <end position="75"/>
    </location>
</feature>
<comment type="caution">
    <text evidence="2">The sequence shown here is derived from an EMBL/GenBank/DDBJ whole genome shotgun (WGS) entry which is preliminary data.</text>
</comment>
<name>A0AAV7HT46_COTGL</name>
<dbReference type="Proteomes" id="UP000826195">
    <property type="component" value="Unassembled WGS sequence"/>
</dbReference>
<dbReference type="EMBL" id="JAHXZJ010002982">
    <property type="protein sequence ID" value="KAH0534881.1"/>
    <property type="molecule type" value="Genomic_DNA"/>
</dbReference>
<accession>A0AAV7HT46</accession>
<proteinExistence type="predicted"/>
<keyword evidence="3" id="KW-1185">Reference proteome</keyword>
<feature type="region of interest" description="Disordered" evidence="1">
    <location>
        <begin position="38"/>
        <end position="100"/>
    </location>
</feature>
<evidence type="ECO:0000313" key="2">
    <source>
        <dbReference type="EMBL" id="KAH0534881.1"/>
    </source>
</evidence>
<organism evidence="2 3">
    <name type="scientific">Cotesia glomerata</name>
    <name type="common">Lepidopteran parasitic wasp</name>
    <name type="synonym">Apanteles glomeratus</name>
    <dbReference type="NCBI Taxonomy" id="32391"/>
    <lineage>
        <taxon>Eukaryota</taxon>
        <taxon>Metazoa</taxon>
        <taxon>Ecdysozoa</taxon>
        <taxon>Arthropoda</taxon>
        <taxon>Hexapoda</taxon>
        <taxon>Insecta</taxon>
        <taxon>Pterygota</taxon>
        <taxon>Neoptera</taxon>
        <taxon>Endopterygota</taxon>
        <taxon>Hymenoptera</taxon>
        <taxon>Apocrita</taxon>
        <taxon>Ichneumonoidea</taxon>
        <taxon>Braconidae</taxon>
        <taxon>Microgastrinae</taxon>
        <taxon>Cotesia</taxon>
    </lineage>
</organism>
<evidence type="ECO:0000313" key="3">
    <source>
        <dbReference type="Proteomes" id="UP000826195"/>
    </source>
</evidence>
<sequence length="100" mass="11977">MTVIQLILKICKLFQKGRTFDKVNSDNDFSNIKKWLSDNLKNERRPPLTAEQKELRSQKAKLRRLKEKEKKRRGDGNNVNSNKGKRQRERRQQENNEPQN</sequence>
<reference evidence="2 3" key="1">
    <citation type="journal article" date="2021" name="J. Hered.">
        <title>A chromosome-level genome assembly of the parasitoid wasp, Cotesia glomerata (Hymenoptera: Braconidae).</title>
        <authorList>
            <person name="Pinto B.J."/>
            <person name="Weis J.J."/>
            <person name="Gamble T."/>
            <person name="Ode P.J."/>
            <person name="Paul R."/>
            <person name="Zaspel J.M."/>
        </authorList>
    </citation>
    <scope>NUCLEOTIDE SEQUENCE [LARGE SCALE GENOMIC DNA]</scope>
    <source>
        <strain evidence="2">CgM1</strain>
    </source>
</reference>